<dbReference type="PANTHER" id="PTHR24567:SF74">
    <property type="entry name" value="HTH-TYPE TRANSCRIPTIONAL REGULATOR ARCR"/>
    <property type="match status" value="1"/>
</dbReference>
<comment type="caution">
    <text evidence="2">The sequence shown here is derived from an EMBL/GenBank/DDBJ whole genome shotgun (WGS) entry which is preliminary data.</text>
</comment>
<dbReference type="PROSITE" id="PS50042">
    <property type="entry name" value="CNMP_BINDING_3"/>
    <property type="match status" value="1"/>
</dbReference>
<dbReference type="InterPro" id="IPR014710">
    <property type="entry name" value="RmlC-like_jellyroll"/>
</dbReference>
<dbReference type="InterPro" id="IPR000595">
    <property type="entry name" value="cNMP-bd_dom"/>
</dbReference>
<evidence type="ECO:0000259" key="1">
    <source>
        <dbReference type="PROSITE" id="PS50042"/>
    </source>
</evidence>
<gene>
    <name evidence="2" type="ORF">FN976_26245</name>
</gene>
<dbReference type="PANTHER" id="PTHR24567">
    <property type="entry name" value="CRP FAMILY TRANSCRIPTIONAL REGULATORY PROTEIN"/>
    <property type="match status" value="1"/>
</dbReference>
<keyword evidence="3" id="KW-1185">Reference proteome</keyword>
<name>A0A562ZG96_9BURK</name>
<reference evidence="2 3" key="1">
    <citation type="submission" date="2019-07" db="EMBL/GenBank/DDBJ databases">
        <title>Caenimonas sedimenti sp. nov., isolated from activated sludge.</title>
        <authorList>
            <person name="Xu J."/>
        </authorList>
    </citation>
    <scope>NUCLEOTIDE SEQUENCE [LARGE SCALE GENOMIC DNA]</scope>
    <source>
        <strain evidence="2 3">HX-9-20</strain>
    </source>
</reference>
<dbReference type="RefSeq" id="WP_145896566.1">
    <property type="nucleotide sequence ID" value="NZ_VOBQ01000025.1"/>
</dbReference>
<feature type="domain" description="Cyclic nucleotide-binding" evidence="1">
    <location>
        <begin position="30"/>
        <end position="137"/>
    </location>
</feature>
<dbReference type="PROSITE" id="PS00889">
    <property type="entry name" value="CNMP_BINDING_2"/>
    <property type="match status" value="1"/>
</dbReference>
<dbReference type="SUPFAM" id="SSF51206">
    <property type="entry name" value="cAMP-binding domain-like"/>
    <property type="match status" value="1"/>
</dbReference>
<dbReference type="GO" id="GO:0003700">
    <property type="term" value="F:DNA-binding transcription factor activity"/>
    <property type="evidence" value="ECO:0007669"/>
    <property type="project" value="TreeGrafter"/>
</dbReference>
<evidence type="ECO:0000313" key="3">
    <source>
        <dbReference type="Proteomes" id="UP000318199"/>
    </source>
</evidence>
<proteinExistence type="predicted"/>
<dbReference type="GO" id="GO:0005829">
    <property type="term" value="C:cytosol"/>
    <property type="evidence" value="ECO:0007669"/>
    <property type="project" value="TreeGrafter"/>
</dbReference>
<dbReference type="EMBL" id="VOBQ01000025">
    <property type="protein sequence ID" value="TWO66620.1"/>
    <property type="molecule type" value="Genomic_DNA"/>
</dbReference>
<dbReference type="Pfam" id="PF00027">
    <property type="entry name" value="cNMP_binding"/>
    <property type="match status" value="1"/>
</dbReference>
<dbReference type="CDD" id="cd00038">
    <property type="entry name" value="CAP_ED"/>
    <property type="match status" value="1"/>
</dbReference>
<dbReference type="AlphaFoldDB" id="A0A562ZG96"/>
<dbReference type="OrthoDB" id="8589195at2"/>
<dbReference type="InterPro" id="IPR050397">
    <property type="entry name" value="Env_Response_Regulators"/>
</dbReference>
<sequence length="218" mass="24470">MLELFTSINATFKREWSINDVARLVRRHERFRMLSEADAVVLVQHMHPMRLEAGKVLFREGRSDESQNFMAIILDGEAKAETEGQGLGAPVQLGILKEGDLVGEQGIIHETPRSATVTARTDLMLASIDSARFDKLVKAKPALGCTILISMLRTVTTRLWEANQRTHVLEDSNRKLKKELDLEISSRPKAVFLDAKPLELTSSFFDPPPEPTEPPQKL</sequence>
<dbReference type="Gene3D" id="2.60.120.10">
    <property type="entry name" value="Jelly Rolls"/>
    <property type="match status" value="1"/>
</dbReference>
<dbReference type="InterPro" id="IPR018490">
    <property type="entry name" value="cNMP-bd_dom_sf"/>
</dbReference>
<dbReference type="SMART" id="SM00100">
    <property type="entry name" value="cNMP"/>
    <property type="match status" value="1"/>
</dbReference>
<organism evidence="2 3">
    <name type="scientific">Caenimonas sedimenti</name>
    <dbReference type="NCBI Taxonomy" id="2596921"/>
    <lineage>
        <taxon>Bacteria</taxon>
        <taxon>Pseudomonadati</taxon>
        <taxon>Pseudomonadota</taxon>
        <taxon>Betaproteobacteria</taxon>
        <taxon>Burkholderiales</taxon>
        <taxon>Comamonadaceae</taxon>
        <taxon>Caenimonas</taxon>
    </lineage>
</organism>
<dbReference type="Proteomes" id="UP000318199">
    <property type="component" value="Unassembled WGS sequence"/>
</dbReference>
<evidence type="ECO:0000313" key="2">
    <source>
        <dbReference type="EMBL" id="TWO66620.1"/>
    </source>
</evidence>
<accession>A0A562ZG96</accession>
<protein>
    <submittedName>
        <fullName evidence="2">Cyclic nucleotide-binding domain-containing protein</fullName>
    </submittedName>
</protein>
<dbReference type="InterPro" id="IPR018488">
    <property type="entry name" value="cNMP-bd_CS"/>
</dbReference>